<dbReference type="EMBL" id="JAATIQ010000003">
    <property type="protein sequence ID" value="KAF4403594.1"/>
    <property type="molecule type" value="Genomic_DNA"/>
</dbReference>
<reference evidence="4 5" key="1">
    <citation type="journal article" date="2020" name="bioRxiv">
        <title>Sequence and annotation of 42 cannabis genomes reveals extensive copy number variation in cannabinoid synthesis and pathogen resistance genes.</title>
        <authorList>
            <person name="Mckernan K.J."/>
            <person name="Helbert Y."/>
            <person name="Kane L.T."/>
            <person name="Ebling H."/>
            <person name="Zhang L."/>
            <person name="Liu B."/>
            <person name="Eaton Z."/>
            <person name="Mclaughlin S."/>
            <person name="Kingan S."/>
            <person name="Baybayan P."/>
            <person name="Concepcion G."/>
            <person name="Jordan M."/>
            <person name="Riva A."/>
            <person name="Barbazuk W."/>
            <person name="Harkins T."/>
        </authorList>
    </citation>
    <scope>NUCLEOTIDE SEQUENCE [LARGE SCALE GENOMIC DNA]</scope>
    <source>
        <strain evidence="4 5">cv. Jamaican Lion 4</strain>
        <strain evidence="3">Father</strain>
        <strain evidence="2">Mother</strain>
        <tissue evidence="3">Leaf</tissue>
    </source>
</reference>
<protein>
    <recommendedName>
        <fullName evidence="1">DUF4283 domain-containing protein</fullName>
    </recommendedName>
</protein>
<accession>A0A7J6I7L1</accession>
<evidence type="ECO:0000313" key="4">
    <source>
        <dbReference type="Proteomes" id="UP000525078"/>
    </source>
</evidence>
<dbReference type="Proteomes" id="UP000583929">
    <property type="component" value="Unassembled WGS sequence"/>
</dbReference>
<proteinExistence type="predicted"/>
<keyword evidence="5" id="KW-1185">Reference proteome</keyword>
<dbReference type="Pfam" id="PF14111">
    <property type="entry name" value="DUF4283"/>
    <property type="match status" value="1"/>
</dbReference>
<evidence type="ECO:0000313" key="3">
    <source>
        <dbReference type="EMBL" id="KAF4403594.1"/>
    </source>
</evidence>
<comment type="caution">
    <text evidence="3">The sequence shown here is derived from an EMBL/GenBank/DDBJ whole genome shotgun (WGS) entry which is preliminary data.</text>
</comment>
<name>A0A7J6I7L1_CANSA</name>
<evidence type="ECO:0000313" key="2">
    <source>
        <dbReference type="EMBL" id="KAF4369748.1"/>
    </source>
</evidence>
<evidence type="ECO:0000313" key="5">
    <source>
        <dbReference type="Proteomes" id="UP000583929"/>
    </source>
</evidence>
<feature type="domain" description="DUF4283" evidence="1">
    <location>
        <begin position="37"/>
        <end position="117"/>
    </location>
</feature>
<dbReference type="AlphaFoldDB" id="A0A7J6I7L1"/>
<sequence>MALVNATKPGSKGKCISIVDASVALVPCASTVKALSSFCLYGKLVAHMFAEGSKVQEYLLKTWERPVTVGALEGSKNLNCFVFSFKNAEDSQWALDNAPWCVQGYTLVFSSWTPRVGNEFSISSLQVWVQFYLLPREYFSGANGELLGPRAVKRKGNQQIWIPKASDTGRELSLPEKGKGVVSGLTEGGKASVAFSCLRDADVDFSNKKKMALVSLSGAVGKDVGSALGKCGPDFAEAGGEGVLSVIEAIGPAGYKSNSRCKKVVGPGLVHFGDACVGNGLAIGPGSSSINGQETNVICDEGRALSNFFQAQDTFLQELKMFGNLDLFEMKNLGGDIGVKTSSEQNERTTPIK</sequence>
<organism evidence="3 5">
    <name type="scientific">Cannabis sativa</name>
    <name type="common">Hemp</name>
    <name type="synonym">Marijuana</name>
    <dbReference type="NCBI Taxonomy" id="3483"/>
    <lineage>
        <taxon>Eukaryota</taxon>
        <taxon>Viridiplantae</taxon>
        <taxon>Streptophyta</taxon>
        <taxon>Embryophyta</taxon>
        <taxon>Tracheophyta</taxon>
        <taxon>Spermatophyta</taxon>
        <taxon>Magnoliopsida</taxon>
        <taxon>eudicotyledons</taxon>
        <taxon>Gunneridae</taxon>
        <taxon>Pentapetalae</taxon>
        <taxon>rosids</taxon>
        <taxon>fabids</taxon>
        <taxon>Rosales</taxon>
        <taxon>Cannabaceae</taxon>
        <taxon>Cannabis</taxon>
    </lineage>
</organism>
<evidence type="ECO:0000259" key="1">
    <source>
        <dbReference type="Pfam" id="PF14111"/>
    </source>
</evidence>
<dbReference type="EMBL" id="JAATIP010000123">
    <property type="protein sequence ID" value="KAF4369748.1"/>
    <property type="molecule type" value="Genomic_DNA"/>
</dbReference>
<dbReference type="Proteomes" id="UP000525078">
    <property type="component" value="Unassembled WGS sequence"/>
</dbReference>
<dbReference type="InterPro" id="IPR025558">
    <property type="entry name" value="DUF4283"/>
</dbReference>
<gene>
    <name evidence="2" type="ORF">F8388_018805</name>
    <name evidence="3" type="ORF">G4B88_002447</name>
</gene>